<evidence type="ECO:0000313" key="4">
    <source>
        <dbReference type="EMBL" id="KAF2460955.1"/>
    </source>
</evidence>
<dbReference type="GO" id="GO:0016035">
    <property type="term" value="C:zeta DNA polymerase complex"/>
    <property type="evidence" value="ECO:0007669"/>
    <property type="project" value="TreeGrafter"/>
</dbReference>
<dbReference type="EMBL" id="MU001672">
    <property type="protein sequence ID" value="KAF2460955.1"/>
    <property type="molecule type" value="Genomic_DNA"/>
</dbReference>
<dbReference type="SUPFAM" id="SSF56019">
    <property type="entry name" value="The spindle assembly checkpoint protein mad2"/>
    <property type="match status" value="1"/>
</dbReference>
<dbReference type="InterPro" id="IPR045091">
    <property type="entry name" value="Mad2-like"/>
</dbReference>
<feature type="domain" description="HORMA" evidence="3">
    <location>
        <begin position="1"/>
        <end position="248"/>
    </location>
</feature>
<feature type="compositionally biased region" description="Acidic residues" evidence="2">
    <location>
        <begin position="205"/>
        <end position="217"/>
    </location>
</feature>
<feature type="region of interest" description="Disordered" evidence="2">
    <location>
        <begin position="101"/>
        <end position="138"/>
    </location>
</feature>
<keyword evidence="4" id="KW-0238">DNA-binding</keyword>
<accession>A0A6A6PAI8</accession>
<dbReference type="PROSITE" id="PS50815">
    <property type="entry name" value="HORMA"/>
    <property type="match status" value="1"/>
</dbReference>
<dbReference type="Gene3D" id="3.30.900.10">
    <property type="entry name" value="HORMA domain"/>
    <property type="match status" value="1"/>
</dbReference>
<name>A0A6A6PAI8_9PEZI</name>
<feature type="compositionally biased region" description="Pro residues" evidence="2">
    <location>
        <begin position="184"/>
        <end position="195"/>
    </location>
</feature>
<protein>
    <submittedName>
        <fullName evidence="4">DNA-binding protein</fullName>
    </submittedName>
</protein>
<comment type="similarity">
    <text evidence="1">Belongs to the MAD2 family.</text>
</comment>
<reference evidence="4" key="1">
    <citation type="journal article" date="2020" name="Stud. Mycol.">
        <title>101 Dothideomycetes genomes: a test case for predicting lifestyles and emergence of pathogens.</title>
        <authorList>
            <person name="Haridas S."/>
            <person name="Albert R."/>
            <person name="Binder M."/>
            <person name="Bloem J."/>
            <person name="Labutti K."/>
            <person name="Salamov A."/>
            <person name="Andreopoulos B."/>
            <person name="Baker S."/>
            <person name="Barry K."/>
            <person name="Bills G."/>
            <person name="Bluhm B."/>
            <person name="Cannon C."/>
            <person name="Castanera R."/>
            <person name="Culley D."/>
            <person name="Daum C."/>
            <person name="Ezra D."/>
            <person name="Gonzalez J."/>
            <person name="Henrissat B."/>
            <person name="Kuo A."/>
            <person name="Liang C."/>
            <person name="Lipzen A."/>
            <person name="Lutzoni F."/>
            <person name="Magnuson J."/>
            <person name="Mondo S."/>
            <person name="Nolan M."/>
            <person name="Ohm R."/>
            <person name="Pangilinan J."/>
            <person name="Park H.-J."/>
            <person name="Ramirez L."/>
            <person name="Alfaro M."/>
            <person name="Sun H."/>
            <person name="Tritt A."/>
            <person name="Yoshinaga Y."/>
            <person name="Zwiers L.-H."/>
            <person name="Turgeon B."/>
            <person name="Goodwin S."/>
            <person name="Spatafora J."/>
            <person name="Crous P."/>
            <person name="Grigoriev I."/>
        </authorList>
    </citation>
    <scope>NUCLEOTIDE SEQUENCE</scope>
    <source>
        <strain evidence="4">ATCC 16933</strain>
    </source>
</reference>
<dbReference type="PANTHER" id="PTHR11842">
    <property type="entry name" value="MITOTIC SPINDLE ASSEMBLY CHECKPOINT PROTEIN MAD2"/>
    <property type="match status" value="1"/>
</dbReference>
<sequence>MFTDFLTTAIHTILYERGLYPATSFLRARKYRFPVRQSWHPRVCAWVADAVAAVEAQLARGVVRLVALVVHGPDARALERFVFDTAAFPAVQPRERLVPFLRKRGRDDEGDADAEGGGGGSVGGGDAQAADGPAPPRSTVVDLEEQFRAVFARLTACGAALGPLPPGSTFTLAVELKDEVSPPIGHPQPWIPAPPGEQKRRWDGSGEEDEDDGDDGESLAKHRGNVDNGRTMPVRAVEAGEMAFEMWIEESAAKVKIREKKKARQEPEGSDCEY</sequence>
<dbReference type="GO" id="GO:0003677">
    <property type="term" value="F:DNA binding"/>
    <property type="evidence" value="ECO:0007669"/>
    <property type="project" value="UniProtKB-KW"/>
</dbReference>
<evidence type="ECO:0000256" key="1">
    <source>
        <dbReference type="ARBA" id="ARBA00010348"/>
    </source>
</evidence>
<proteinExistence type="inferred from homology"/>
<keyword evidence="5" id="KW-1185">Reference proteome</keyword>
<feature type="compositionally biased region" description="Gly residues" evidence="2">
    <location>
        <begin position="115"/>
        <end position="126"/>
    </location>
</feature>
<evidence type="ECO:0000256" key="2">
    <source>
        <dbReference type="SAM" id="MobiDB-lite"/>
    </source>
</evidence>
<dbReference type="OrthoDB" id="21254at2759"/>
<dbReference type="Pfam" id="PF02301">
    <property type="entry name" value="HORMA"/>
    <property type="match status" value="1"/>
</dbReference>
<evidence type="ECO:0000313" key="5">
    <source>
        <dbReference type="Proteomes" id="UP000799766"/>
    </source>
</evidence>
<organism evidence="4 5">
    <name type="scientific">Lineolata rhizophorae</name>
    <dbReference type="NCBI Taxonomy" id="578093"/>
    <lineage>
        <taxon>Eukaryota</taxon>
        <taxon>Fungi</taxon>
        <taxon>Dikarya</taxon>
        <taxon>Ascomycota</taxon>
        <taxon>Pezizomycotina</taxon>
        <taxon>Dothideomycetes</taxon>
        <taxon>Dothideomycetes incertae sedis</taxon>
        <taxon>Lineolatales</taxon>
        <taxon>Lineolataceae</taxon>
        <taxon>Lineolata</taxon>
    </lineage>
</organism>
<dbReference type="AlphaFoldDB" id="A0A6A6PAI8"/>
<dbReference type="InterPro" id="IPR003511">
    <property type="entry name" value="HORMA_dom"/>
</dbReference>
<dbReference type="InterPro" id="IPR036570">
    <property type="entry name" value="HORMA_dom_sf"/>
</dbReference>
<feature type="region of interest" description="Disordered" evidence="2">
    <location>
        <begin position="180"/>
        <end position="234"/>
    </location>
</feature>
<gene>
    <name evidence="4" type="ORF">BDY21DRAFT_279100</name>
</gene>
<dbReference type="PANTHER" id="PTHR11842:SF10">
    <property type="entry name" value="MITOTIC SPINDLE ASSEMBLY CHECKPOINT PROTEIN MAD2B"/>
    <property type="match status" value="1"/>
</dbReference>
<evidence type="ECO:0000259" key="3">
    <source>
        <dbReference type="PROSITE" id="PS50815"/>
    </source>
</evidence>
<dbReference type="Proteomes" id="UP000799766">
    <property type="component" value="Unassembled WGS sequence"/>
</dbReference>